<reference evidence="8" key="1">
    <citation type="submission" date="2021-01" db="EMBL/GenBank/DDBJ databases">
        <authorList>
            <person name="Corre E."/>
            <person name="Pelletier E."/>
            <person name="Niang G."/>
            <person name="Scheremetjew M."/>
            <person name="Finn R."/>
            <person name="Kale V."/>
            <person name="Holt S."/>
            <person name="Cochrane G."/>
            <person name="Meng A."/>
            <person name="Brown T."/>
            <person name="Cohen L."/>
        </authorList>
    </citation>
    <scope>NUCLEOTIDE SEQUENCE</scope>
    <source>
        <strain evidence="8">OF101</strain>
    </source>
</reference>
<feature type="region of interest" description="Disordered" evidence="7">
    <location>
        <begin position="40"/>
        <end position="72"/>
    </location>
</feature>
<comment type="similarity">
    <text evidence="6">Belongs to the CFAP144 family.</text>
</comment>
<organism evidence="8">
    <name type="scientific">Alexandrium catenella</name>
    <name type="common">Red tide dinoflagellate</name>
    <name type="synonym">Gonyaulax catenella</name>
    <dbReference type="NCBI Taxonomy" id="2925"/>
    <lineage>
        <taxon>Eukaryota</taxon>
        <taxon>Sar</taxon>
        <taxon>Alveolata</taxon>
        <taxon>Dinophyceae</taxon>
        <taxon>Gonyaulacales</taxon>
        <taxon>Pyrocystaceae</taxon>
        <taxon>Alexandrium</taxon>
    </lineage>
</organism>
<gene>
    <name evidence="8" type="ORF">ACAT0790_LOCUS61729</name>
</gene>
<evidence type="ECO:0000256" key="6">
    <source>
        <dbReference type="ARBA" id="ARBA00034777"/>
    </source>
</evidence>
<evidence type="ECO:0000256" key="3">
    <source>
        <dbReference type="ARBA" id="ARBA00022490"/>
    </source>
</evidence>
<dbReference type="PANTHER" id="PTHR33865:SF3">
    <property type="entry name" value="PROTEIN FAM183B"/>
    <property type="match status" value="1"/>
</dbReference>
<evidence type="ECO:0000256" key="5">
    <source>
        <dbReference type="ARBA" id="ARBA00023273"/>
    </source>
</evidence>
<name>A0A7S1S553_ALECA</name>
<dbReference type="PANTHER" id="PTHR33865">
    <property type="entry name" value="PROTEIN FAM183B"/>
    <property type="match status" value="1"/>
</dbReference>
<evidence type="ECO:0000313" key="8">
    <source>
        <dbReference type="EMBL" id="CAD9184955.1"/>
    </source>
</evidence>
<sequence>MEEPAVNHVALSRIHQEHCRKEMKTQVLRTQFMLVPSSKCHGGAVTSKVNERDPSLPGRQSGPPLPGKQSGRCLEATGGMVLATPRGAPAEKASVGSSSAAKDETLDQFLQVLDRPRQRPADKYDEPMTSAMSIGWDAETRKHEDLSQREQKFKARWSRPRRNAEMSEFCERYLDMYGTSPFAV</sequence>
<dbReference type="GO" id="GO:0097546">
    <property type="term" value="C:ciliary base"/>
    <property type="evidence" value="ECO:0007669"/>
    <property type="project" value="TreeGrafter"/>
</dbReference>
<dbReference type="GO" id="GO:0005856">
    <property type="term" value="C:cytoskeleton"/>
    <property type="evidence" value="ECO:0007669"/>
    <property type="project" value="UniProtKB-SubCell"/>
</dbReference>
<keyword evidence="4" id="KW-0206">Cytoskeleton</keyword>
<evidence type="ECO:0000256" key="7">
    <source>
        <dbReference type="SAM" id="MobiDB-lite"/>
    </source>
</evidence>
<dbReference type="AlphaFoldDB" id="A0A7S1S553"/>
<evidence type="ECO:0000256" key="4">
    <source>
        <dbReference type="ARBA" id="ARBA00023212"/>
    </source>
</evidence>
<comment type="subcellular location">
    <subcellularLocation>
        <location evidence="1">Cell projection</location>
        <location evidence="1">Cilium</location>
    </subcellularLocation>
    <subcellularLocation>
        <location evidence="2">Cytoplasm</location>
        <location evidence="2">Cytoskeleton</location>
    </subcellularLocation>
</comment>
<dbReference type="Pfam" id="PF14886">
    <property type="entry name" value="FAM183"/>
    <property type="match status" value="1"/>
</dbReference>
<evidence type="ECO:0000256" key="1">
    <source>
        <dbReference type="ARBA" id="ARBA00004138"/>
    </source>
</evidence>
<keyword evidence="5" id="KW-0966">Cell projection</keyword>
<evidence type="ECO:0000256" key="2">
    <source>
        <dbReference type="ARBA" id="ARBA00004245"/>
    </source>
</evidence>
<protein>
    <submittedName>
        <fullName evidence="8">Uncharacterized protein</fullName>
    </submittedName>
</protein>
<proteinExistence type="inferred from homology"/>
<dbReference type="EMBL" id="HBGE01103577">
    <property type="protein sequence ID" value="CAD9184955.1"/>
    <property type="molecule type" value="Transcribed_RNA"/>
</dbReference>
<dbReference type="InterPro" id="IPR029214">
    <property type="entry name" value="CFAP144"/>
</dbReference>
<keyword evidence="3" id="KW-0963">Cytoplasm</keyword>
<accession>A0A7S1S553</accession>